<reference evidence="3 4" key="1">
    <citation type="submission" date="2020-10" db="EMBL/GenBank/DDBJ databases">
        <title>Identification of Nocardia species via Next-generation sequencing and recognition of intraspecies genetic diversity.</title>
        <authorList>
            <person name="Li P."/>
            <person name="Li P."/>
            <person name="Lu B."/>
        </authorList>
    </citation>
    <scope>NUCLEOTIDE SEQUENCE [LARGE SCALE GENOMIC DNA]</scope>
    <source>
        <strain evidence="3 4">BJ06-0157</strain>
    </source>
</reference>
<evidence type="ECO:0000256" key="1">
    <source>
        <dbReference type="SAM" id="MobiDB-lite"/>
    </source>
</evidence>
<name>A0ABS0CRX1_9NOCA</name>
<comment type="caution">
    <text evidence="3">The sequence shown here is derived from an EMBL/GenBank/DDBJ whole genome shotgun (WGS) entry which is preliminary data.</text>
</comment>
<feature type="chain" id="PRO_5047406726" evidence="2">
    <location>
        <begin position="31"/>
        <end position="237"/>
    </location>
</feature>
<dbReference type="EMBL" id="JADLQX010000012">
    <property type="protein sequence ID" value="MBF6299378.1"/>
    <property type="molecule type" value="Genomic_DNA"/>
</dbReference>
<feature type="compositionally biased region" description="Pro residues" evidence="1">
    <location>
        <begin position="208"/>
        <end position="237"/>
    </location>
</feature>
<accession>A0ABS0CRX1</accession>
<dbReference type="RefSeq" id="WP_195130651.1">
    <property type="nucleotide sequence ID" value="NZ_JADLQX010000012.1"/>
</dbReference>
<keyword evidence="4" id="KW-1185">Reference proteome</keyword>
<keyword evidence="2" id="KW-0732">Signal</keyword>
<feature type="region of interest" description="Disordered" evidence="1">
    <location>
        <begin position="207"/>
        <end position="237"/>
    </location>
</feature>
<feature type="signal peptide" evidence="2">
    <location>
        <begin position="1"/>
        <end position="30"/>
    </location>
</feature>
<gene>
    <name evidence="3" type="ORF">IU459_17780</name>
</gene>
<dbReference type="Proteomes" id="UP000702209">
    <property type="component" value="Unassembled WGS sequence"/>
</dbReference>
<evidence type="ECO:0000256" key="2">
    <source>
        <dbReference type="SAM" id="SignalP"/>
    </source>
</evidence>
<evidence type="ECO:0000313" key="4">
    <source>
        <dbReference type="Proteomes" id="UP000702209"/>
    </source>
</evidence>
<protein>
    <submittedName>
        <fullName evidence="3">Uncharacterized protein</fullName>
    </submittedName>
</protein>
<organism evidence="3 4">
    <name type="scientific">Nocardia amamiensis</name>
    <dbReference type="NCBI Taxonomy" id="404578"/>
    <lineage>
        <taxon>Bacteria</taxon>
        <taxon>Bacillati</taxon>
        <taxon>Actinomycetota</taxon>
        <taxon>Actinomycetes</taxon>
        <taxon>Mycobacteriales</taxon>
        <taxon>Nocardiaceae</taxon>
        <taxon>Nocardia</taxon>
    </lineage>
</organism>
<sequence>MNGRTIARAAAAAASLGIGAVLTFAVPAAAEQTPAPVDTGLAHLTETAGSDPTAQEGVAALTRYATLIDAANLRDVSSVFTPFSYAAPTFGCGSNGPITTIIAAATTDGSGTGRDLNVPPGALRFSATPSHPGAPLASGLVVAWVNVNTGASGITPLDDVTEYRLPTLSKTVDSGPGTVLASMWGIIDYPFAHCVMTPTVGLFTVPDRPAPAPAPAAPAPVPPGPNGSGPAPAPATP</sequence>
<proteinExistence type="predicted"/>
<evidence type="ECO:0000313" key="3">
    <source>
        <dbReference type="EMBL" id="MBF6299378.1"/>
    </source>
</evidence>